<dbReference type="InterPro" id="IPR024425">
    <property type="entry name" value="LiaF-like_C"/>
</dbReference>
<comment type="caution">
    <text evidence="4">The sequence shown here is derived from an EMBL/GenBank/DDBJ whole genome shotgun (WGS) entry which is preliminary data.</text>
</comment>
<evidence type="ECO:0008006" key="6">
    <source>
        <dbReference type="Google" id="ProtNLM"/>
    </source>
</evidence>
<feature type="region of interest" description="Disordered" evidence="1">
    <location>
        <begin position="105"/>
        <end position="126"/>
    </location>
</feature>
<name>A0A059W7C9_STRNR</name>
<dbReference type="EMBL" id="BHXC01000007">
    <property type="protein sequence ID" value="GCB93347.1"/>
    <property type="molecule type" value="Genomic_DNA"/>
</dbReference>
<dbReference type="InterPro" id="IPR012551">
    <property type="entry name" value="DUF1707_SHOCT-like"/>
</dbReference>
<feature type="region of interest" description="Disordered" evidence="1">
    <location>
        <begin position="1"/>
        <end position="60"/>
    </location>
</feature>
<proteinExistence type="predicted"/>
<evidence type="ECO:0000313" key="5">
    <source>
        <dbReference type="Proteomes" id="UP000288351"/>
    </source>
</evidence>
<accession>A0A059W7C9</accession>
<evidence type="ECO:0000256" key="1">
    <source>
        <dbReference type="SAM" id="MobiDB-lite"/>
    </source>
</evidence>
<dbReference type="AlphaFoldDB" id="A0A059W7C9"/>
<feature type="compositionally biased region" description="Low complexity" evidence="1">
    <location>
        <begin position="39"/>
        <end position="52"/>
    </location>
</feature>
<sequence length="302" mass="33258">MDASGNGGRPGPETPPGPLAAQRDQQVVKLTKGEAGPRAEPVAEATVPPAVAGSDIRASDADRDRVAEILREALAEGRLDAEEHAERIDAVYRAKTMGELEPVVRDLPAGGARPEPEPSPREYGAGGQAADQNLVAIFSAANRKGRWRVPPRINAVAIFGSVEIDLTEAVFPQQRVQINVTSVFGSVEVRVPENITLRSSGSGILGSFEVETHEAADGEAPEVDVQGFALLGSVEAKPKRGAWIRDLRDRLRGERREWMDELRAERHARMGELRAERHARFDQLRAERHERREERRDRRRFG</sequence>
<dbReference type="Proteomes" id="UP000288351">
    <property type="component" value="Unassembled WGS sequence"/>
</dbReference>
<evidence type="ECO:0000259" key="2">
    <source>
        <dbReference type="Pfam" id="PF08044"/>
    </source>
</evidence>
<dbReference type="Pfam" id="PF09922">
    <property type="entry name" value="LiaF-like_C"/>
    <property type="match status" value="1"/>
</dbReference>
<evidence type="ECO:0000313" key="4">
    <source>
        <dbReference type="EMBL" id="GCB93347.1"/>
    </source>
</evidence>
<dbReference type="STRING" id="68570.DC74_5216"/>
<organism evidence="4 5">
    <name type="scientific">Streptomyces noursei</name>
    <name type="common">Streptomyces albulus</name>
    <dbReference type="NCBI Taxonomy" id="1971"/>
    <lineage>
        <taxon>Bacteria</taxon>
        <taxon>Bacillati</taxon>
        <taxon>Actinomycetota</taxon>
        <taxon>Actinomycetes</taxon>
        <taxon>Kitasatosporales</taxon>
        <taxon>Streptomycetaceae</taxon>
        <taxon>Streptomyces</taxon>
    </lineage>
</organism>
<evidence type="ECO:0000259" key="3">
    <source>
        <dbReference type="Pfam" id="PF09922"/>
    </source>
</evidence>
<dbReference type="PANTHER" id="PTHR40763">
    <property type="entry name" value="MEMBRANE PROTEIN-RELATED"/>
    <property type="match status" value="1"/>
</dbReference>
<reference evidence="4 5" key="1">
    <citation type="journal article" date="2019" name="Microbiol. Resour. Announc.">
        <title>Draft Genome Sequence of the Most Traditional epsilon-Poly-l-Lysine Producer, Streptomyces albulus NBRC14147.</title>
        <authorList>
            <person name="Yamanaka K."/>
            <person name="Hamano Y."/>
        </authorList>
    </citation>
    <scope>NUCLEOTIDE SEQUENCE [LARGE SCALE GENOMIC DNA]</scope>
    <source>
        <strain evidence="4 5">NBRC 14147</strain>
    </source>
</reference>
<feature type="domain" description="DUF1707" evidence="2">
    <location>
        <begin position="56"/>
        <end position="108"/>
    </location>
</feature>
<dbReference type="eggNOG" id="COG4758">
    <property type="taxonomic scope" value="Bacteria"/>
</dbReference>
<dbReference type="PANTHER" id="PTHR40763:SF4">
    <property type="entry name" value="DUF1707 DOMAIN-CONTAINING PROTEIN"/>
    <property type="match status" value="1"/>
</dbReference>
<protein>
    <recommendedName>
        <fullName evidence="6">Cell wall-active antibiotics response LiaF-like C-terminal domain-containing protein</fullName>
    </recommendedName>
</protein>
<feature type="domain" description="Cell wall-active antibiotics response LiaF-like C-terminal" evidence="3">
    <location>
        <begin position="146"/>
        <end position="216"/>
    </location>
</feature>
<feature type="compositionally biased region" description="Gly residues" evidence="1">
    <location>
        <begin position="1"/>
        <end position="10"/>
    </location>
</feature>
<gene>
    <name evidence="4" type="ORF">SALB_06128</name>
</gene>
<dbReference type="Pfam" id="PF08044">
    <property type="entry name" value="DUF1707"/>
    <property type="match status" value="1"/>
</dbReference>